<dbReference type="Gene3D" id="3.30.70.2890">
    <property type="entry name" value="XS domain"/>
    <property type="match status" value="1"/>
</dbReference>
<keyword evidence="4" id="KW-1185">Reference proteome</keyword>
<feature type="region of interest" description="Disordered" evidence="1">
    <location>
        <begin position="720"/>
        <end position="744"/>
    </location>
</feature>
<proteinExistence type="predicted"/>
<evidence type="ECO:0000256" key="1">
    <source>
        <dbReference type="SAM" id="MobiDB-lite"/>
    </source>
</evidence>
<dbReference type="GO" id="GO:0031047">
    <property type="term" value="P:regulatory ncRNA-mediated gene silencing"/>
    <property type="evidence" value="ECO:0007669"/>
    <property type="project" value="InterPro"/>
</dbReference>
<protein>
    <recommendedName>
        <fullName evidence="2">XS domain-containing protein</fullName>
    </recommendedName>
</protein>
<dbReference type="InterPro" id="IPR005380">
    <property type="entry name" value="XS_domain"/>
</dbReference>
<dbReference type="AlphaFoldDB" id="A0AAD4IVG4"/>
<comment type="caution">
    <text evidence="3">The sequence shown here is derived from an EMBL/GenBank/DDBJ whole genome shotgun (WGS) entry which is preliminary data.</text>
</comment>
<feature type="domain" description="XS" evidence="2">
    <location>
        <begin position="866"/>
        <end position="992"/>
    </location>
</feature>
<name>A0AAD4IVG4_PERFH</name>
<feature type="region of interest" description="Disordered" evidence="1">
    <location>
        <begin position="651"/>
        <end position="671"/>
    </location>
</feature>
<gene>
    <name evidence="3" type="ORF">C2S53_005705</name>
</gene>
<feature type="region of interest" description="Disordered" evidence="1">
    <location>
        <begin position="1"/>
        <end position="84"/>
    </location>
</feature>
<dbReference type="PANTHER" id="PTHR46619">
    <property type="entry name" value="RNA RECOGNITION MOTIF XS DOMAIN PROTEIN-RELATED"/>
    <property type="match status" value="1"/>
</dbReference>
<organism evidence="3 4">
    <name type="scientific">Perilla frutescens var. hirtella</name>
    <name type="common">Perilla citriodora</name>
    <name type="synonym">Perilla setoyensis</name>
    <dbReference type="NCBI Taxonomy" id="608512"/>
    <lineage>
        <taxon>Eukaryota</taxon>
        <taxon>Viridiplantae</taxon>
        <taxon>Streptophyta</taxon>
        <taxon>Embryophyta</taxon>
        <taxon>Tracheophyta</taxon>
        <taxon>Spermatophyta</taxon>
        <taxon>Magnoliopsida</taxon>
        <taxon>eudicotyledons</taxon>
        <taxon>Gunneridae</taxon>
        <taxon>Pentapetalae</taxon>
        <taxon>asterids</taxon>
        <taxon>lamiids</taxon>
        <taxon>Lamiales</taxon>
        <taxon>Lamiaceae</taxon>
        <taxon>Nepetoideae</taxon>
        <taxon>Elsholtzieae</taxon>
        <taxon>Perilla</taxon>
    </lineage>
</organism>
<dbReference type="InterPro" id="IPR038588">
    <property type="entry name" value="XS_domain_sf"/>
</dbReference>
<evidence type="ECO:0000313" key="3">
    <source>
        <dbReference type="EMBL" id="KAH6822328.1"/>
    </source>
</evidence>
<feature type="compositionally biased region" description="Basic and acidic residues" evidence="1">
    <location>
        <begin position="732"/>
        <end position="744"/>
    </location>
</feature>
<evidence type="ECO:0000259" key="2">
    <source>
        <dbReference type="Pfam" id="PF03468"/>
    </source>
</evidence>
<feature type="compositionally biased region" description="Basic and acidic residues" evidence="1">
    <location>
        <begin position="52"/>
        <end position="82"/>
    </location>
</feature>
<dbReference type="Pfam" id="PF03468">
    <property type="entry name" value="XS"/>
    <property type="match status" value="1"/>
</dbReference>
<dbReference type="PANTHER" id="PTHR46619:SF2">
    <property type="entry name" value="XS DOMAIN PROTEIN"/>
    <property type="match status" value="1"/>
</dbReference>
<sequence length="1025" mass="116423">MIGERRYRGGSRGRSPPPRRPPPRLRDVSPPRHWKLSPYRRRETEEYSGEPKTSRRIEKRDPFDDRVPRFSASDDRDRDRFCGRSCRSPRRVEERVGFDRLLSLSDYGDGAKGKYDNEVSVGGSRRTYDDDSYRGDLSSMKVKWDPSRKSDHLSMKKYSPACGSSGAGDINVSSSGDRDYYLQNHYLDSSQSGLPVSRYLDSTKPVSLKYESGGKMQSHSYSLAHGRVDDIPVSNLSGGDGSSRMSYVASHYLNSDADKDRYFHFRDELHLEKKDGLHDREDNYFEKKSGGFRFQDRFLGVGKSVESEIYKFKKEDYLKSSRGYLKGNSDYMVSSSQRKDYNPVPSGILREGFSGYSPSRELHMPSSDVIQRGNGLASQPISYDGYSEKKQNMLAAESEAQFDDTRSKAHLYVGLPEERHGDWSYTEFDRSKIDSISTRLNNVEEDYRDQHILRADVLKHAVDVRSHKEHMEDDGLWGQYPFQVQSTPDKFDLRGSLHVRREDVDMLGTGSTHLNYGSEGYYGYGGVKTENNHADINGGQWSHFENSDTLQSRGYDPTFGKLYDSPRKRLPMADLSLVEPCERMLGDKHGRDDMYDHDVGIRISADGNGTRRIYNQVDVEDEIDLAHFSKKPKSSRPHHVKTWTCELGSDEPSSSEFYPHHSIKPHKSDSRDIKKRLGPIQKLHVSQRLMKKYKPSIKKRLAPAPPKKHSTLPWIKNMNSSKMMSDQNDPDGGVHNHDGDHLGDRLPVAKPEPPEKSEEFKQLVQSAFFKYLKQINETPMKRKKYTEQGKAGILKCFICGSNSEEFVGTLGLAMHAFASKTVGLRSQHLGLHEALCALMGWKITKHPSSEWHCEVMTDSEAQVLKEDLIIWPPVVVVHNSTIDSMSPGDRVIISNEKLDTKLRDMGFGSIVKVCNGKPANQSVLLVKFNGTLSGLQEAERFHQSYVESKHGRAEFKQLKSESGSSTRGAKVKSSRREDNFLYGYLGIAEDLDKLDFDTKKRSILRSKTKILRIVDAPIDTEGETG</sequence>
<accession>A0AAD4IVG4</accession>
<dbReference type="EMBL" id="SDAM02001276">
    <property type="protein sequence ID" value="KAH6822328.1"/>
    <property type="molecule type" value="Genomic_DNA"/>
</dbReference>
<reference evidence="3 4" key="1">
    <citation type="journal article" date="2021" name="Nat. Commun.">
        <title>Incipient diploidization of the medicinal plant Perilla within 10,000 years.</title>
        <authorList>
            <person name="Zhang Y."/>
            <person name="Shen Q."/>
            <person name="Leng L."/>
            <person name="Zhang D."/>
            <person name="Chen S."/>
            <person name="Shi Y."/>
            <person name="Ning Z."/>
            <person name="Chen S."/>
        </authorList>
    </citation>
    <scope>NUCLEOTIDE SEQUENCE [LARGE SCALE GENOMIC DNA]</scope>
    <source>
        <strain evidence="4">cv. PC099</strain>
    </source>
</reference>
<dbReference type="Proteomes" id="UP001190926">
    <property type="component" value="Unassembled WGS sequence"/>
</dbReference>
<evidence type="ECO:0000313" key="4">
    <source>
        <dbReference type="Proteomes" id="UP001190926"/>
    </source>
</evidence>